<accession>A0A5B7SMD1</accession>
<dbReference type="Gene3D" id="2.60.120.10">
    <property type="entry name" value="Jelly Rolls"/>
    <property type="match status" value="1"/>
</dbReference>
<protein>
    <submittedName>
        <fullName evidence="1">Uncharacterized protein</fullName>
    </submittedName>
</protein>
<dbReference type="Proteomes" id="UP000310017">
    <property type="component" value="Chromosome"/>
</dbReference>
<dbReference type="KEGG" id="asag:FGM00_03725"/>
<name>A0A5B7SMD1_9FLAO</name>
<evidence type="ECO:0000313" key="2">
    <source>
        <dbReference type="Proteomes" id="UP000310017"/>
    </source>
</evidence>
<reference evidence="1 2" key="1">
    <citation type="submission" date="2019-05" db="EMBL/GenBank/DDBJ databases">
        <title>Genome sequencing of F202Z8.</title>
        <authorList>
            <person name="Kwon Y.M."/>
        </authorList>
    </citation>
    <scope>NUCLEOTIDE SEQUENCE [LARGE SCALE GENOMIC DNA]</scope>
    <source>
        <strain evidence="1 2">F202Z8</strain>
    </source>
</reference>
<dbReference type="AlphaFoldDB" id="A0A5B7SMD1"/>
<dbReference type="InterPro" id="IPR014710">
    <property type="entry name" value="RmlC-like_jellyroll"/>
</dbReference>
<sequence>MEYTELSPKGNFESWSEDKLAELQQKNISDSLGTCLFENDALKVSELVLSPFERIPFIKQKYTYSATCLAEGMVISRNGNGQITLLRVKKGDISIWKVNGLAVIRDLQNIGPTTIKAIITEYKNLSNFTDSEKRDIQQ</sequence>
<dbReference type="RefSeq" id="WP_138851614.1">
    <property type="nucleotide sequence ID" value="NZ_CP040710.1"/>
</dbReference>
<organism evidence="1 2">
    <name type="scientific">Aggregatimonas sangjinii</name>
    <dbReference type="NCBI Taxonomy" id="2583587"/>
    <lineage>
        <taxon>Bacteria</taxon>
        <taxon>Pseudomonadati</taxon>
        <taxon>Bacteroidota</taxon>
        <taxon>Flavobacteriia</taxon>
        <taxon>Flavobacteriales</taxon>
        <taxon>Flavobacteriaceae</taxon>
        <taxon>Aggregatimonas</taxon>
    </lineage>
</organism>
<proteinExistence type="predicted"/>
<dbReference type="EMBL" id="CP040710">
    <property type="protein sequence ID" value="QCW99261.1"/>
    <property type="molecule type" value="Genomic_DNA"/>
</dbReference>
<gene>
    <name evidence="1" type="ORF">FGM00_03725</name>
</gene>
<dbReference type="OrthoDB" id="9800684at2"/>
<evidence type="ECO:0000313" key="1">
    <source>
        <dbReference type="EMBL" id="QCW99261.1"/>
    </source>
</evidence>
<keyword evidence="2" id="KW-1185">Reference proteome</keyword>